<dbReference type="Pfam" id="PF10032">
    <property type="entry name" value="Pho88"/>
    <property type="match status" value="1"/>
</dbReference>
<dbReference type="SUPFAM" id="SSF48403">
    <property type="entry name" value="Ankyrin repeat"/>
    <property type="match status" value="1"/>
</dbReference>
<proteinExistence type="predicted"/>
<dbReference type="GO" id="GO:0005739">
    <property type="term" value="C:mitochondrion"/>
    <property type="evidence" value="ECO:0007669"/>
    <property type="project" value="TreeGrafter"/>
</dbReference>
<reference evidence="3 4" key="1">
    <citation type="journal article" date="2010" name="Nature">
        <title>The Ectocarpus genome and the independent evolution of multicellularity in brown algae.</title>
        <authorList>
            <person name="Cock J.M."/>
            <person name="Sterck L."/>
            <person name="Rouze P."/>
            <person name="Scornet D."/>
            <person name="Allen A.E."/>
            <person name="Amoutzias G."/>
            <person name="Anthouard V."/>
            <person name="Artiguenave F."/>
            <person name="Aury J.M."/>
            <person name="Badger J.H."/>
            <person name="Beszteri B."/>
            <person name="Billiau K."/>
            <person name="Bonnet E."/>
            <person name="Bothwell J.H."/>
            <person name="Bowler C."/>
            <person name="Boyen C."/>
            <person name="Brownlee C."/>
            <person name="Carrano C.J."/>
            <person name="Charrier B."/>
            <person name="Cho G.Y."/>
            <person name="Coelho S.M."/>
            <person name="Collen J."/>
            <person name="Corre E."/>
            <person name="Da Silva C."/>
            <person name="Delage L."/>
            <person name="Delaroque N."/>
            <person name="Dittami S.M."/>
            <person name="Doulbeau S."/>
            <person name="Elias M."/>
            <person name="Farnham G."/>
            <person name="Gachon C.M."/>
            <person name="Gschloessl B."/>
            <person name="Heesch S."/>
            <person name="Jabbari K."/>
            <person name="Jubin C."/>
            <person name="Kawai H."/>
            <person name="Kimura K."/>
            <person name="Kloareg B."/>
            <person name="Kupper F.C."/>
            <person name="Lang D."/>
            <person name="Le Bail A."/>
            <person name="Leblanc C."/>
            <person name="Lerouge P."/>
            <person name="Lohr M."/>
            <person name="Lopez P.J."/>
            <person name="Martens C."/>
            <person name="Maumus F."/>
            <person name="Michel G."/>
            <person name="Miranda-Saavedra D."/>
            <person name="Morales J."/>
            <person name="Moreau H."/>
            <person name="Motomura T."/>
            <person name="Nagasato C."/>
            <person name="Napoli C.A."/>
            <person name="Nelson D.R."/>
            <person name="Nyvall-Collen P."/>
            <person name="Peters A.F."/>
            <person name="Pommier C."/>
            <person name="Potin P."/>
            <person name="Poulain J."/>
            <person name="Quesneville H."/>
            <person name="Read B."/>
            <person name="Rensing S.A."/>
            <person name="Ritter A."/>
            <person name="Rousvoal S."/>
            <person name="Samanta M."/>
            <person name="Samson G."/>
            <person name="Schroeder D.C."/>
            <person name="Segurens B."/>
            <person name="Strittmatter M."/>
            <person name="Tonon T."/>
            <person name="Tregear J.W."/>
            <person name="Valentin K."/>
            <person name="von Dassow P."/>
            <person name="Yamagishi T."/>
            <person name="Van de Peer Y."/>
            <person name="Wincker P."/>
        </authorList>
    </citation>
    <scope>NUCLEOTIDE SEQUENCE [LARGE SCALE GENOMIC DNA]</scope>
    <source>
        <strain evidence="4">Ec32 / CCAP1310/4</strain>
    </source>
</reference>
<evidence type="ECO:0000313" key="3">
    <source>
        <dbReference type="EMBL" id="CBN75945.1"/>
    </source>
</evidence>
<keyword evidence="2" id="KW-1133">Transmembrane helix</keyword>
<keyword evidence="2" id="KW-0472">Membrane</keyword>
<feature type="transmembrane region" description="Helical" evidence="2">
    <location>
        <begin position="37"/>
        <end position="57"/>
    </location>
</feature>
<evidence type="ECO:0000256" key="1">
    <source>
        <dbReference type="SAM" id="MobiDB-lite"/>
    </source>
</evidence>
<dbReference type="InParanoid" id="D8LIN5"/>
<name>D8LIN5_ECTSI</name>
<accession>D8LIN5</accession>
<dbReference type="eggNOG" id="ENOG502QRCY">
    <property type="taxonomic scope" value="Eukaryota"/>
</dbReference>
<dbReference type="OrthoDB" id="200053at2759"/>
<feature type="region of interest" description="Disordered" evidence="1">
    <location>
        <begin position="172"/>
        <end position="192"/>
    </location>
</feature>
<dbReference type="GO" id="GO:0045047">
    <property type="term" value="P:protein targeting to ER"/>
    <property type="evidence" value="ECO:0007669"/>
    <property type="project" value="InterPro"/>
</dbReference>
<organism evidence="3 4">
    <name type="scientific">Ectocarpus siliculosus</name>
    <name type="common">Brown alga</name>
    <name type="synonym">Conferva siliculosa</name>
    <dbReference type="NCBI Taxonomy" id="2880"/>
    <lineage>
        <taxon>Eukaryota</taxon>
        <taxon>Sar</taxon>
        <taxon>Stramenopiles</taxon>
        <taxon>Ochrophyta</taxon>
        <taxon>PX clade</taxon>
        <taxon>Phaeophyceae</taxon>
        <taxon>Ectocarpales</taxon>
        <taxon>Ectocarpaceae</taxon>
        <taxon>Ectocarpus</taxon>
    </lineage>
</organism>
<evidence type="ECO:0000313" key="4">
    <source>
        <dbReference type="Proteomes" id="UP000002630"/>
    </source>
</evidence>
<keyword evidence="4" id="KW-1185">Reference proteome</keyword>
<dbReference type="PANTHER" id="PTHR28112:SF1">
    <property type="entry name" value="SRP-INDEPENDENT TARGETING PROTEIN 3"/>
    <property type="match status" value="1"/>
</dbReference>
<feature type="transmembrane region" description="Helical" evidence="2">
    <location>
        <begin position="110"/>
        <end position="134"/>
    </location>
</feature>
<dbReference type="STRING" id="2880.D8LIN5"/>
<dbReference type="EMBL" id="FN648399">
    <property type="protein sequence ID" value="CBN75945.1"/>
    <property type="molecule type" value="Genomic_DNA"/>
</dbReference>
<dbReference type="InterPro" id="IPR012098">
    <property type="entry name" value="SND3_fun"/>
</dbReference>
<dbReference type="EMBL" id="FN649748">
    <property type="protein sequence ID" value="CBN75945.1"/>
    <property type="molecule type" value="Genomic_DNA"/>
</dbReference>
<dbReference type="AlphaFoldDB" id="D8LIN5"/>
<sequence>MGNQGSFMEKVYVYLPVLMCHSKMDYSDKSTLWNIRAAYFAEQIGLFAFTAYFVFAIRRRRDHRKILVPDITQGQVLANNVPGPDELMYRKTTYFQHEMTEVFQQLQQQFVALMLTILAHFVLGFRPILLLQIFSAPYHFSENRLLRKLVLGLKPGYRVWGERFEGELEGDKVKKEEEAAPTAVADGEGAGDIPALDSSSAVATSATVKAEADPAVAIAAAVAGGDDGSNSLPMPRELEDKLIDAWEAAGEGDFGAVMEQLGPFTVNTRTPALGWSPLMVACGLSQVGEGDIKAMVEDLDAQVDLQDQDGWTCLHWAAQQGRVDAARVIFEALGSIASEPTAAATMIQDLLAMRDAEGKTAADVARGAGLASSDLEEFLGVLEDGAR</sequence>
<gene>
    <name evidence="3" type="ORF">Esi_0220_0034</name>
</gene>
<protein>
    <submittedName>
        <fullName evidence="3">Uncharacterized protein</fullName>
    </submittedName>
</protein>
<dbReference type="InterPro" id="IPR036770">
    <property type="entry name" value="Ankyrin_rpt-contain_sf"/>
</dbReference>
<keyword evidence="2" id="KW-0812">Transmembrane</keyword>
<evidence type="ECO:0000256" key="2">
    <source>
        <dbReference type="SAM" id="Phobius"/>
    </source>
</evidence>
<dbReference type="Proteomes" id="UP000002630">
    <property type="component" value="Linkage Group LG23"/>
</dbReference>
<dbReference type="GO" id="GO:0005783">
    <property type="term" value="C:endoplasmic reticulum"/>
    <property type="evidence" value="ECO:0007669"/>
    <property type="project" value="InterPro"/>
</dbReference>
<dbReference type="PANTHER" id="PTHR28112">
    <property type="entry name" value="SRP-INDEPENDENT TARGETING PROTEIN 3"/>
    <property type="match status" value="1"/>
</dbReference>
<dbReference type="Gene3D" id="1.25.40.20">
    <property type="entry name" value="Ankyrin repeat-containing domain"/>
    <property type="match status" value="1"/>
</dbReference>
<dbReference type="InterPro" id="IPR002110">
    <property type="entry name" value="Ankyrin_rpt"/>
</dbReference>
<dbReference type="Pfam" id="PF12796">
    <property type="entry name" value="Ank_2"/>
    <property type="match status" value="1"/>
</dbReference>
<dbReference type="OMA" id="LPMMFLM"/>